<accession>A0ABD3SEH7</accession>
<keyword evidence="1" id="KW-1133">Transmembrane helix</keyword>
<name>A0ABD3SEH7_9STRA</name>
<protein>
    <submittedName>
        <fullName evidence="3">Uncharacterized protein</fullName>
    </submittedName>
</protein>
<feature type="transmembrane region" description="Helical" evidence="1">
    <location>
        <begin position="167"/>
        <end position="187"/>
    </location>
</feature>
<dbReference type="Proteomes" id="UP001530377">
    <property type="component" value="Unassembled WGS sequence"/>
</dbReference>
<evidence type="ECO:0000256" key="1">
    <source>
        <dbReference type="SAM" id="Phobius"/>
    </source>
</evidence>
<keyword evidence="1" id="KW-0812">Transmembrane</keyword>
<dbReference type="EMBL" id="JALLPB020000054">
    <property type="protein sequence ID" value="KAL3822806.1"/>
    <property type="molecule type" value="Genomic_DNA"/>
</dbReference>
<feature type="transmembrane region" description="Helical" evidence="1">
    <location>
        <begin position="287"/>
        <end position="312"/>
    </location>
</feature>
<gene>
    <name evidence="3" type="ORF">ACHAXA_005971</name>
</gene>
<dbReference type="PANTHER" id="PTHR36009:SF3">
    <property type="entry name" value="TRANSMEMBRANE PROTEIN"/>
    <property type="match status" value="1"/>
</dbReference>
<keyword evidence="4" id="KW-1185">Reference proteome</keyword>
<comment type="caution">
    <text evidence="3">The sequence shown here is derived from an EMBL/GenBank/DDBJ whole genome shotgun (WGS) entry which is preliminary data.</text>
</comment>
<proteinExistence type="predicted"/>
<feature type="chain" id="PRO_5044742813" evidence="2">
    <location>
        <begin position="29"/>
        <end position="365"/>
    </location>
</feature>
<evidence type="ECO:0000256" key="2">
    <source>
        <dbReference type="SAM" id="SignalP"/>
    </source>
</evidence>
<reference evidence="3 4" key="1">
    <citation type="submission" date="2024-10" db="EMBL/GenBank/DDBJ databases">
        <title>Updated reference genomes for cyclostephanoid diatoms.</title>
        <authorList>
            <person name="Roberts W.R."/>
            <person name="Alverson A.J."/>
        </authorList>
    </citation>
    <scope>NUCLEOTIDE SEQUENCE [LARGE SCALE GENOMIC DNA]</scope>
    <source>
        <strain evidence="3 4">AJA228-03</strain>
    </source>
</reference>
<feature type="signal peptide" evidence="2">
    <location>
        <begin position="1"/>
        <end position="28"/>
    </location>
</feature>
<evidence type="ECO:0000313" key="4">
    <source>
        <dbReference type="Proteomes" id="UP001530377"/>
    </source>
</evidence>
<evidence type="ECO:0000313" key="3">
    <source>
        <dbReference type="EMBL" id="KAL3822806.1"/>
    </source>
</evidence>
<feature type="transmembrane region" description="Helical" evidence="1">
    <location>
        <begin position="254"/>
        <end position="275"/>
    </location>
</feature>
<sequence length="365" mass="39309">MRRGIRSTILLSLLSLLYTTSLPPRAAGSFVPIPSSTPRRITMTTTTTTTATTRKVVELTPTSPHERIAAAATATAPPTRYRDVHHYHRPSRRAKTLLLASKDGDDDDAIGGSMTIGGIINPPYAIAYVLFVAFAFWRSYSEVPGSSLDVLRKFLDNPMNPIGINELFVTIFNLLGLYAAPFACLLVPSSSRRRDDRGMLLPATPFVLGSVFGGYGILGLYASLRRKPDDAMTLSKSDLGWFASNVLENRGFNFIVLLAFVSAYVTSGLVDALIANPLELVDGYRDLFDSTAIVSASSLDFAILTIVAASYVPEDLRRRGYDNDEDGGGGGGCGLSPELIAASTILFPGLGIALYCALRPSLDEE</sequence>
<dbReference type="PANTHER" id="PTHR36009">
    <property type="match status" value="1"/>
</dbReference>
<dbReference type="AlphaFoldDB" id="A0ABD3SEH7"/>
<organism evidence="3 4">
    <name type="scientific">Cyclostephanos tholiformis</name>
    <dbReference type="NCBI Taxonomy" id="382380"/>
    <lineage>
        <taxon>Eukaryota</taxon>
        <taxon>Sar</taxon>
        <taxon>Stramenopiles</taxon>
        <taxon>Ochrophyta</taxon>
        <taxon>Bacillariophyta</taxon>
        <taxon>Coscinodiscophyceae</taxon>
        <taxon>Thalassiosirophycidae</taxon>
        <taxon>Stephanodiscales</taxon>
        <taxon>Stephanodiscaceae</taxon>
        <taxon>Cyclostephanos</taxon>
    </lineage>
</organism>
<keyword evidence="2" id="KW-0732">Signal</keyword>
<feature type="transmembrane region" description="Helical" evidence="1">
    <location>
        <begin position="199"/>
        <end position="222"/>
    </location>
</feature>
<keyword evidence="1" id="KW-0472">Membrane</keyword>